<evidence type="ECO:0000313" key="1">
    <source>
        <dbReference type="EMBL" id="TDO25327.1"/>
    </source>
</evidence>
<dbReference type="Proteomes" id="UP000295741">
    <property type="component" value="Unassembled WGS sequence"/>
</dbReference>
<dbReference type="OrthoDB" id="659408at2"/>
<protein>
    <submittedName>
        <fullName evidence="1">Pimeloyl-ACP methyl ester carboxylesterase</fullName>
    </submittedName>
</protein>
<organism evidence="1 2">
    <name type="scientific">Sediminibacterium goheungense</name>
    <dbReference type="NCBI Taxonomy" id="1086393"/>
    <lineage>
        <taxon>Bacteria</taxon>
        <taxon>Pseudomonadati</taxon>
        <taxon>Bacteroidota</taxon>
        <taxon>Chitinophagia</taxon>
        <taxon>Chitinophagales</taxon>
        <taxon>Chitinophagaceae</taxon>
        <taxon>Sediminibacterium</taxon>
    </lineage>
</organism>
<accession>A0A4R6ISP8</accession>
<keyword evidence="2" id="KW-1185">Reference proteome</keyword>
<proteinExistence type="predicted"/>
<gene>
    <name evidence="1" type="ORF">BC659_2866</name>
</gene>
<reference evidence="1 2" key="1">
    <citation type="submission" date="2019-03" db="EMBL/GenBank/DDBJ databases">
        <title>Genomic Encyclopedia of Archaeal and Bacterial Type Strains, Phase II (KMG-II): from individual species to whole genera.</title>
        <authorList>
            <person name="Goeker M."/>
        </authorList>
    </citation>
    <scope>NUCLEOTIDE SEQUENCE [LARGE SCALE GENOMIC DNA]</scope>
    <source>
        <strain evidence="1 2">DSM 28323</strain>
    </source>
</reference>
<dbReference type="EMBL" id="SNWP01000013">
    <property type="protein sequence ID" value="TDO25327.1"/>
    <property type="molecule type" value="Genomic_DNA"/>
</dbReference>
<dbReference type="AlphaFoldDB" id="A0A4R6ISP8"/>
<dbReference type="Gene3D" id="3.40.50.1820">
    <property type="entry name" value="alpha/beta hydrolase"/>
    <property type="match status" value="1"/>
</dbReference>
<comment type="caution">
    <text evidence="1">The sequence shown here is derived from an EMBL/GenBank/DDBJ whole genome shotgun (WGS) entry which is preliminary data.</text>
</comment>
<dbReference type="InterPro" id="IPR029058">
    <property type="entry name" value="AB_hydrolase_fold"/>
</dbReference>
<name>A0A4R6ISP8_9BACT</name>
<sequence length="216" mass="24574">MKIYFLSGLGADETVFHDLVLPDVDRVYLNWMEPLPDESMEAYAKRMAARIDDKDPIIIGLSFGGMMAMEIARLITVKQLILISSAKTRSEIPPYFRLCRYVPLHKIVPLRPVAGSDRLLGFFFGVRNFSQKQQLKNIILNTTKGFNHWAIHALVNWKNETIPAPVFHIHGNADKLLPLTFIKADLVIEGGNHFMVMQKAKEISTHILKVLDKFTS</sequence>
<dbReference type="SUPFAM" id="SSF53474">
    <property type="entry name" value="alpha/beta-Hydrolases"/>
    <property type="match status" value="1"/>
</dbReference>
<evidence type="ECO:0000313" key="2">
    <source>
        <dbReference type="Proteomes" id="UP000295741"/>
    </source>
</evidence>
<dbReference type="RefSeq" id="WP_133475442.1">
    <property type="nucleotide sequence ID" value="NZ_SNWP01000013.1"/>
</dbReference>